<proteinExistence type="predicted"/>
<comment type="caution">
    <text evidence="1">The sequence shown here is derived from an EMBL/GenBank/DDBJ whole genome shotgun (WGS) entry which is preliminary data.</text>
</comment>
<evidence type="ECO:0008006" key="3">
    <source>
        <dbReference type="Google" id="ProtNLM"/>
    </source>
</evidence>
<sequence>MLITVLATSIAGYSPVADKPSSALQSILQLRLLIGYLGEKAQFAWWPSSFFDQSSRLFLEPAFPRTLRTAQYHGVVEAARRFHDEHLSAGAFHLFRLPEEMEQDLHTAMQSLDRGSSIYSPDNEDSALGALQDVSGSATVEALGPASVGSVSEIYSRATLQGIAAVYRSSFLNNERAFPYLLP</sequence>
<keyword evidence="2" id="KW-1185">Reference proteome</keyword>
<name>A0A7X6BGS2_9SPHN</name>
<dbReference type="AlphaFoldDB" id="A0A7X6BGS2"/>
<evidence type="ECO:0000313" key="1">
    <source>
        <dbReference type="EMBL" id="NJC05750.1"/>
    </source>
</evidence>
<dbReference type="EMBL" id="JAATJC010000001">
    <property type="protein sequence ID" value="NJC05750.1"/>
    <property type="molecule type" value="Genomic_DNA"/>
</dbReference>
<reference evidence="1 2" key="1">
    <citation type="submission" date="2020-03" db="EMBL/GenBank/DDBJ databases">
        <title>Genomic Encyclopedia of Type Strains, Phase IV (KMG-IV): sequencing the most valuable type-strain genomes for metagenomic binning, comparative biology and taxonomic classification.</title>
        <authorList>
            <person name="Goeker M."/>
        </authorList>
    </citation>
    <scope>NUCLEOTIDE SEQUENCE [LARGE SCALE GENOMIC DNA]</scope>
    <source>
        <strain evidence="1 2">DSM 16846</strain>
    </source>
</reference>
<dbReference type="Pfam" id="PF26412">
    <property type="entry name" value="BrxE"/>
    <property type="match status" value="1"/>
</dbReference>
<dbReference type="NCBIfam" id="NF033447">
    <property type="entry name" value="BrxE_fam"/>
    <property type="match status" value="1"/>
</dbReference>
<evidence type="ECO:0000313" key="2">
    <source>
        <dbReference type="Proteomes" id="UP000558192"/>
    </source>
</evidence>
<dbReference type="RefSeq" id="WP_342448482.1">
    <property type="nucleotide sequence ID" value="NZ_JAATJC010000001.1"/>
</dbReference>
<protein>
    <recommendedName>
        <fullName evidence="3">BrxE family protein</fullName>
    </recommendedName>
</protein>
<dbReference type="InterPro" id="IPR058690">
    <property type="entry name" value="BrxE"/>
</dbReference>
<dbReference type="Proteomes" id="UP000558192">
    <property type="component" value="Unassembled WGS sequence"/>
</dbReference>
<gene>
    <name evidence="1" type="ORF">GGQ97_001543</name>
</gene>
<organism evidence="1 2">
    <name type="scientific">Sphingomonas kaistensis</name>
    <dbReference type="NCBI Taxonomy" id="298708"/>
    <lineage>
        <taxon>Bacteria</taxon>
        <taxon>Pseudomonadati</taxon>
        <taxon>Pseudomonadota</taxon>
        <taxon>Alphaproteobacteria</taxon>
        <taxon>Sphingomonadales</taxon>
        <taxon>Sphingomonadaceae</taxon>
        <taxon>Sphingomonas</taxon>
    </lineage>
</organism>
<accession>A0A7X6BGS2</accession>